<comment type="caution">
    <text evidence="1">The sequence shown here is derived from an EMBL/GenBank/DDBJ whole genome shotgun (WGS) entry which is preliminary data.</text>
</comment>
<protein>
    <recommendedName>
        <fullName evidence="3">DnaD domain protein</fullName>
    </recommendedName>
</protein>
<name>U2Q6K9_LEPWF</name>
<evidence type="ECO:0000313" key="2">
    <source>
        <dbReference type="Proteomes" id="UP000016626"/>
    </source>
</evidence>
<reference evidence="1 2" key="1">
    <citation type="submission" date="2013-06" db="EMBL/GenBank/DDBJ databases">
        <authorList>
            <person name="Weinstock G."/>
            <person name="Sodergren E."/>
            <person name="Lobos E.A."/>
            <person name="Fulton L."/>
            <person name="Fulton R."/>
            <person name="Courtney L."/>
            <person name="Fronick C."/>
            <person name="O'Laughlin M."/>
            <person name="Godfrey J."/>
            <person name="Wilson R.M."/>
            <person name="Miner T."/>
            <person name="Farmer C."/>
            <person name="Delehaunty K."/>
            <person name="Cordes M."/>
            <person name="Minx P."/>
            <person name="Tomlinson C."/>
            <person name="Chen J."/>
            <person name="Wollam A."/>
            <person name="Pepin K.H."/>
            <person name="Bhonagiri V."/>
            <person name="Zhang X."/>
            <person name="Warren W."/>
            <person name="Mitreva M."/>
            <person name="Mardis E.R."/>
            <person name="Wilson R.K."/>
        </authorList>
    </citation>
    <scope>NUCLEOTIDE SEQUENCE [LARGE SCALE GENOMIC DNA]</scope>
    <source>
        <strain evidence="1 2">F0279</strain>
    </source>
</reference>
<dbReference type="eggNOG" id="COG3935">
    <property type="taxonomic scope" value="Bacteria"/>
</dbReference>
<dbReference type="InterPro" id="IPR036388">
    <property type="entry name" value="WH-like_DNA-bd_sf"/>
</dbReference>
<dbReference type="EMBL" id="AWVM01000056">
    <property type="protein sequence ID" value="ERK51684.1"/>
    <property type="molecule type" value="Genomic_DNA"/>
</dbReference>
<dbReference type="PATRIC" id="fig|888055.3.peg.1023"/>
<gene>
    <name evidence="1" type="ORF">HMPREF9015_01067</name>
</gene>
<dbReference type="Pfam" id="PF13730">
    <property type="entry name" value="HTH_36"/>
    <property type="match status" value="1"/>
</dbReference>
<dbReference type="Proteomes" id="UP000016626">
    <property type="component" value="Unassembled WGS sequence"/>
</dbReference>
<dbReference type="HOGENOM" id="CLU_072522_2_0_0"/>
<proteinExistence type="predicted"/>
<accession>U2Q6K9</accession>
<sequence length="291" mass="33677">MEKPNYYGILPANVRYDKELKPMEKILFTEISSLTSKEGYCYAKNSYFADLYDVHKNTVGNWINNLVKRGYLKSVIIYEKGTKNIQERRLYITTPTSEKVDTPVNEKNDTYQRKDLEGINEKIDTPINEKIEDNNTSINNTSLLLNNNNNNNIYVKNEFSRACEEIKSKWIKIAHEYKLSGTQLKITEKRKRVINNLLKEYSAEEVLQAMEKVHTSSFLQGNNKTGWQISFDWFINKSNFLKVLEGNYDDKTSSEIKNNNISANQKFGTGTKTERPKVTAEGLRKYFGGAN</sequence>
<dbReference type="Gene3D" id="1.10.10.10">
    <property type="entry name" value="Winged helix-like DNA-binding domain superfamily/Winged helix DNA-binding domain"/>
    <property type="match status" value="1"/>
</dbReference>
<dbReference type="AlphaFoldDB" id="U2Q6K9"/>
<evidence type="ECO:0000313" key="1">
    <source>
        <dbReference type="EMBL" id="ERK51684.1"/>
    </source>
</evidence>
<organism evidence="1 2">
    <name type="scientific">Leptotrichia wadei (strain F0279)</name>
    <dbReference type="NCBI Taxonomy" id="888055"/>
    <lineage>
        <taxon>Bacteria</taxon>
        <taxon>Fusobacteriati</taxon>
        <taxon>Fusobacteriota</taxon>
        <taxon>Fusobacteriia</taxon>
        <taxon>Fusobacteriales</taxon>
        <taxon>Leptotrichiaceae</taxon>
        <taxon>Leptotrichia</taxon>
    </lineage>
</organism>
<dbReference type="RefSeq" id="WP_021747300.1">
    <property type="nucleotide sequence ID" value="NZ_KI271430.1"/>
</dbReference>
<evidence type="ECO:0008006" key="3">
    <source>
        <dbReference type="Google" id="ProtNLM"/>
    </source>
</evidence>